<dbReference type="InterPro" id="IPR008979">
    <property type="entry name" value="Galactose-bd-like_sf"/>
</dbReference>
<dbReference type="InterPro" id="IPR017853">
    <property type="entry name" value="GH"/>
</dbReference>
<dbReference type="Pfam" id="PF02929">
    <property type="entry name" value="Bgal_small_N"/>
    <property type="match status" value="1"/>
</dbReference>
<evidence type="ECO:0000256" key="4">
    <source>
        <dbReference type="ARBA" id="ARBA00013303"/>
    </source>
</evidence>
<dbReference type="GO" id="GO:0005990">
    <property type="term" value="P:lactose catabolic process"/>
    <property type="evidence" value="ECO:0007669"/>
    <property type="project" value="TreeGrafter"/>
</dbReference>
<dbReference type="AlphaFoldDB" id="A0A1H1R4H5"/>
<dbReference type="InterPro" id="IPR006103">
    <property type="entry name" value="Glyco_hydro_2_cat"/>
</dbReference>
<gene>
    <name evidence="9" type="ORF">SAMN04489812_1507</name>
</gene>
<dbReference type="Proteomes" id="UP000199103">
    <property type="component" value="Chromosome I"/>
</dbReference>
<evidence type="ECO:0000259" key="8">
    <source>
        <dbReference type="SMART" id="SM01038"/>
    </source>
</evidence>
<dbReference type="STRING" id="630515.SAMN04489812_1507"/>
<dbReference type="GO" id="GO:0030246">
    <property type="term" value="F:carbohydrate binding"/>
    <property type="evidence" value="ECO:0007669"/>
    <property type="project" value="InterPro"/>
</dbReference>
<dbReference type="SUPFAM" id="SSF49785">
    <property type="entry name" value="Galactose-binding domain-like"/>
    <property type="match status" value="1"/>
</dbReference>
<dbReference type="GO" id="GO:0009341">
    <property type="term" value="C:beta-galactosidase complex"/>
    <property type="evidence" value="ECO:0007669"/>
    <property type="project" value="InterPro"/>
</dbReference>
<dbReference type="PANTHER" id="PTHR46323">
    <property type="entry name" value="BETA-GALACTOSIDASE"/>
    <property type="match status" value="1"/>
</dbReference>
<dbReference type="Gene3D" id="2.60.40.10">
    <property type="entry name" value="Immunoglobulins"/>
    <property type="match status" value="2"/>
</dbReference>
<dbReference type="InterPro" id="IPR014718">
    <property type="entry name" value="GH-type_carb-bd"/>
</dbReference>
<dbReference type="Pfam" id="PF02836">
    <property type="entry name" value="Glyco_hydro_2_C"/>
    <property type="match status" value="1"/>
</dbReference>
<sequence length="961" mass="105238">MDLSSLDPGVGTLPPRARFSSSLGEQSLNGTWRFRLSARLADAPAGIEAEGYDDADWGTIPVPSSWPMHGHGAPAYTNVQYPFPVDPPYVPDENPIGDHRLVFDAEAFLLDGAVLRFDGIDNTADVWLNGELLGSTRGSRLVSEFDVSRLLRATGNVLVVRVAQWSASSYLEDQDMWWLPGIFRDVTLLAKPQGAINDLFVHADYADGSGTLSIDVDSASPATISIPELGVETAPGSSVEIPEVVGWTAEEPKLYRATVRTELETVELAIGFRTVSVVDSTLLINGRPILFKGVNRHEHHPDLGRVVPREVVESELRLMKQHNINAIRTSHYPPHPVLLELADELGFYVIDECDLETHGFGMNKWRRNPVADPAWRPALVERMIKTVQRDKNHPSIVIWSLGNECGTGDNLAAMADAARAIDGSRLIHYEGDWDSSYVDLYSRMYASVDEVKAIGEKTEEQTKDPTVDAHRRSLPFIQCEYIHAMGNGPGGMTEYQELFERYPRLAGGFVWEWLEHGIRQHTDDGVEYYGYGGDFGETVHDGNFVIDGLVSADREPRPGLVDLKKVYEPVGIGIGTDWKTITIANKYAFSDLDHLRLDWAVEDAEGRYAAGVLPAIEVAAADQVTAVLPDEIAAARRDGAVLTVVARLAKDTDWAGEGHEVAWGQAGAVTMISEPIDGTAPVLTQDRTLSVGPARFDATTGRLIALDDVAIDGPRLTLWRSPTDNDNGMDHRVKRRDSSGWTGQRLDKVVGRLVGLTEVDDDHGHGLQVTTRYAAPSYDRHVDVTITWRSDGSRVAAAVRLEPSGDWKQSWARIGLDFVLDGAADRVSWAGHGPGQKYPDTGQAARLGYFESSVTDLQVPYVRPQENGARWAERLTLSGSGRGITIGGDGFAFTARPWSTPALDAAEHTPDLQPDGSTYLTIDHRQHGIGTASCGPGVLPAYHLDPTQLTEADLNFELTFS</sequence>
<proteinExistence type="inferred from homology"/>
<dbReference type="InterPro" id="IPR023232">
    <property type="entry name" value="Glyco_hydro_2_AS"/>
</dbReference>
<dbReference type="InterPro" id="IPR032312">
    <property type="entry name" value="LacZ_4"/>
</dbReference>
<dbReference type="InterPro" id="IPR004199">
    <property type="entry name" value="B-gal_small/dom_5"/>
</dbReference>
<evidence type="ECO:0000256" key="3">
    <source>
        <dbReference type="ARBA" id="ARBA00012756"/>
    </source>
</evidence>
<dbReference type="SUPFAM" id="SSF51445">
    <property type="entry name" value="(Trans)glycosidases"/>
    <property type="match status" value="1"/>
</dbReference>
<dbReference type="EC" id="3.2.1.23" evidence="3"/>
<evidence type="ECO:0000313" key="10">
    <source>
        <dbReference type="Proteomes" id="UP000199103"/>
    </source>
</evidence>
<dbReference type="EMBL" id="LT629772">
    <property type="protein sequence ID" value="SDS30704.1"/>
    <property type="molecule type" value="Genomic_DNA"/>
</dbReference>
<dbReference type="Gene3D" id="2.70.98.10">
    <property type="match status" value="1"/>
</dbReference>
<dbReference type="InterPro" id="IPR050347">
    <property type="entry name" value="Bact_Beta-galactosidase"/>
</dbReference>
<dbReference type="Gene3D" id="3.20.20.80">
    <property type="entry name" value="Glycosidases"/>
    <property type="match status" value="1"/>
</dbReference>
<dbReference type="GO" id="GO:0004565">
    <property type="term" value="F:beta-galactosidase activity"/>
    <property type="evidence" value="ECO:0007669"/>
    <property type="project" value="UniProtKB-EC"/>
</dbReference>
<dbReference type="Pfam" id="PF02837">
    <property type="entry name" value="Glyco_hydro_2_N"/>
    <property type="match status" value="1"/>
</dbReference>
<dbReference type="OrthoDB" id="9762066at2"/>
<reference evidence="9 10" key="1">
    <citation type="submission" date="2016-10" db="EMBL/GenBank/DDBJ databases">
        <authorList>
            <person name="de Groot N.N."/>
        </authorList>
    </citation>
    <scope>NUCLEOTIDE SEQUENCE [LARGE SCALE GENOMIC DNA]</scope>
    <source>
        <strain evidence="9 10">DSM 21800</strain>
    </source>
</reference>
<name>A0A1H1R4H5_9ACTN</name>
<dbReference type="InterPro" id="IPR011013">
    <property type="entry name" value="Gal_mutarotase_sf_dom"/>
</dbReference>
<comment type="similarity">
    <text evidence="2">Belongs to the glycosyl hydrolase 2 family.</text>
</comment>
<evidence type="ECO:0000313" key="9">
    <source>
        <dbReference type="EMBL" id="SDS30704.1"/>
    </source>
</evidence>
<evidence type="ECO:0000256" key="6">
    <source>
        <dbReference type="ARBA" id="ARBA00023295"/>
    </source>
</evidence>
<dbReference type="InterPro" id="IPR036156">
    <property type="entry name" value="Beta-gal/glucu_dom_sf"/>
</dbReference>
<dbReference type="Pfam" id="PF16353">
    <property type="entry name" value="LacZ_4"/>
    <property type="match status" value="1"/>
</dbReference>
<dbReference type="PROSITE" id="PS00719">
    <property type="entry name" value="GLYCOSYL_HYDROL_F2_1"/>
    <property type="match status" value="1"/>
</dbReference>
<dbReference type="SMART" id="SM01038">
    <property type="entry name" value="Bgal_small_N"/>
    <property type="match status" value="1"/>
</dbReference>
<dbReference type="SUPFAM" id="SSF49303">
    <property type="entry name" value="beta-Galactosidase/glucuronidase domain"/>
    <property type="match status" value="2"/>
</dbReference>
<evidence type="ECO:0000256" key="2">
    <source>
        <dbReference type="ARBA" id="ARBA00007401"/>
    </source>
</evidence>
<dbReference type="Gene3D" id="2.60.120.260">
    <property type="entry name" value="Galactose-binding domain-like"/>
    <property type="match status" value="1"/>
</dbReference>
<comment type="catalytic activity">
    <reaction evidence="1">
        <text>Hydrolysis of terminal non-reducing beta-D-galactose residues in beta-D-galactosides.</text>
        <dbReference type="EC" id="3.2.1.23"/>
    </reaction>
</comment>
<dbReference type="InterPro" id="IPR006104">
    <property type="entry name" value="Glyco_hydro_2_N"/>
</dbReference>
<evidence type="ECO:0000256" key="1">
    <source>
        <dbReference type="ARBA" id="ARBA00001412"/>
    </source>
</evidence>
<dbReference type="RefSeq" id="WP_091522331.1">
    <property type="nucleotide sequence ID" value="NZ_LT629772.1"/>
</dbReference>
<dbReference type="PRINTS" id="PR00132">
    <property type="entry name" value="GLHYDRLASE2"/>
</dbReference>
<dbReference type="InterPro" id="IPR023230">
    <property type="entry name" value="Glyco_hydro_2_CS"/>
</dbReference>
<keyword evidence="10" id="KW-1185">Reference proteome</keyword>
<keyword evidence="6" id="KW-0326">Glycosidase</keyword>
<organism evidence="9 10">
    <name type="scientific">Microlunatus soli</name>
    <dbReference type="NCBI Taxonomy" id="630515"/>
    <lineage>
        <taxon>Bacteria</taxon>
        <taxon>Bacillati</taxon>
        <taxon>Actinomycetota</taxon>
        <taxon>Actinomycetes</taxon>
        <taxon>Propionibacteriales</taxon>
        <taxon>Propionibacteriaceae</taxon>
        <taxon>Microlunatus</taxon>
    </lineage>
</organism>
<accession>A0A1H1R4H5</accession>
<dbReference type="PROSITE" id="PS00608">
    <property type="entry name" value="GLYCOSYL_HYDROL_F2_2"/>
    <property type="match status" value="1"/>
</dbReference>
<feature type="domain" description="Beta galactosidase small chain/" evidence="8">
    <location>
        <begin position="690"/>
        <end position="961"/>
    </location>
</feature>
<keyword evidence="5" id="KW-0378">Hydrolase</keyword>
<evidence type="ECO:0000256" key="7">
    <source>
        <dbReference type="ARBA" id="ARBA00032230"/>
    </source>
</evidence>
<protein>
    <recommendedName>
        <fullName evidence="4">Beta-galactosidase</fullName>
        <ecNumber evidence="3">3.2.1.23</ecNumber>
    </recommendedName>
    <alternativeName>
        <fullName evidence="7">Lactase</fullName>
    </alternativeName>
</protein>
<dbReference type="PANTHER" id="PTHR46323:SF2">
    <property type="entry name" value="BETA-GALACTOSIDASE"/>
    <property type="match status" value="1"/>
</dbReference>
<dbReference type="InterPro" id="IPR013783">
    <property type="entry name" value="Ig-like_fold"/>
</dbReference>
<dbReference type="SUPFAM" id="SSF74650">
    <property type="entry name" value="Galactose mutarotase-like"/>
    <property type="match status" value="1"/>
</dbReference>
<dbReference type="InterPro" id="IPR006101">
    <property type="entry name" value="Glyco_hydro_2"/>
</dbReference>
<evidence type="ECO:0000256" key="5">
    <source>
        <dbReference type="ARBA" id="ARBA00022801"/>
    </source>
</evidence>